<feature type="compositionally biased region" description="Polar residues" evidence="1">
    <location>
        <begin position="134"/>
        <end position="155"/>
    </location>
</feature>
<keyword evidence="3" id="KW-1185">Reference proteome</keyword>
<feature type="region of interest" description="Disordered" evidence="1">
    <location>
        <begin position="20"/>
        <end position="83"/>
    </location>
</feature>
<feature type="region of interest" description="Disordered" evidence="1">
    <location>
        <begin position="96"/>
        <end position="182"/>
    </location>
</feature>
<dbReference type="PANTHER" id="PTHR42106:SF1">
    <property type="match status" value="1"/>
</dbReference>
<reference evidence="2 3" key="1">
    <citation type="submission" date="2024-07" db="EMBL/GenBank/DDBJ databases">
        <title>Draft sequence of the Neodothiora populina.</title>
        <authorList>
            <person name="Drown D.D."/>
            <person name="Schuette U.S."/>
            <person name="Buechlein A.B."/>
            <person name="Rusch D.R."/>
            <person name="Winton L.W."/>
            <person name="Adams G.A."/>
        </authorList>
    </citation>
    <scope>NUCLEOTIDE SEQUENCE [LARGE SCALE GENOMIC DNA]</scope>
    <source>
        <strain evidence="2 3">CPC 39397</strain>
    </source>
</reference>
<protein>
    <submittedName>
        <fullName evidence="2">Uncharacterized protein</fullName>
    </submittedName>
</protein>
<dbReference type="Proteomes" id="UP001562354">
    <property type="component" value="Unassembled WGS sequence"/>
</dbReference>
<evidence type="ECO:0000313" key="2">
    <source>
        <dbReference type="EMBL" id="KAL1303933.1"/>
    </source>
</evidence>
<dbReference type="RefSeq" id="XP_069200208.1">
    <property type="nucleotide sequence ID" value="XM_069343550.1"/>
</dbReference>
<dbReference type="PANTHER" id="PTHR42106">
    <property type="entry name" value="CHROMOSOME 10, WHOLE GENOME SHOTGUN SEQUENCE"/>
    <property type="match status" value="1"/>
</dbReference>
<feature type="region of interest" description="Disordered" evidence="1">
    <location>
        <begin position="266"/>
        <end position="291"/>
    </location>
</feature>
<feature type="compositionally biased region" description="Polar residues" evidence="1">
    <location>
        <begin position="200"/>
        <end position="233"/>
    </location>
</feature>
<evidence type="ECO:0000256" key="1">
    <source>
        <dbReference type="SAM" id="MobiDB-lite"/>
    </source>
</evidence>
<name>A0ABR3PCP8_9PEZI</name>
<feature type="region of interest" description="Disordered" evidence="1">
    <location>
        <begin position="198"/>
        <end position="233"/>
    </location>
</feature>
<evidence type="ECO:0000313" key="3">
    <source>
        <dbReference type="Proteomes" id="UP001562354"/>
    </source>
</evidence>
<feature type="compositionally biased region" description="Low complexity" evidence="1">
    <location>
        <begin position="156"/>
        <end position="172"/>
    </location>
</feature>
<gene>
    <name evidence="2" type="ORF">AAFC00_000386</name>
</gene>
<accession>A0ABR3PCP8</accession>
<comment type="caution">
    <text evidence="2">The sequence shown here is derived from an EMBL/GenBank/DDBJ whole genome shotgun (WGS) entry which is preliminary data.</text>
</comment>
<feature type="compositionally biased region" description="Low complexity" evidence="1">
    <location>
        <begin position="307"/>
        <end position="322"/>
    </location>
</feature>
<organism evidence="2 3">
    <name type="scientific">Neodothiora populina</name>
    <dbReference type="NCBI Taxonomy" id="2781224"/>
    <lineage>
        <taxon>Eukaryota</taxon>
        <taxon>Fungi</taxon>
        <taxon>Dikarya</taxon>
        <taxon>Ascomycota</taxon>
        <taxon>Pezizomycotina</taxon>
        <taxon>Dothideomycetes</taxon>
        <taxon>Dothideomycetidae</taxon>
        <taxon>Dothideales</taxon>
        <taxon>Dothioraceae</taxon>
        <taxon>Neodothiora</taxon>
    </lineage>
</organism>
<sequence>MEESMPVDAEVKREAETIRQVRERDSDDIGASSPGFIPGASEGLEGIQEDASMGLDGQPSTHSRMGSMSGGNSGAPNMNFNLHASRNSAGLNYWNKFDKDLRTPPPPPSFSTRASSSLNGDINMDSPAGGGAGTDSNTARSASVVSMSDEQSMPFQQQQQQQSNTQQSNNNTDFARKFGKRRREDDFDLASAIKRRAVSPSLSSVNGSPVVNTASPARSELNNGGASNAFSRENTAPLPATLGLGGASSAASAIWGQPPKMNAMSSITRESSMGNGSALEPVRSNSGGSNTSGISMISSVFGGGGAANASTTNGSGNGASSSGNGGNPPKRIGLQGMVDTNDGIMNMSIE</sequence>
<proteinExistence type="predicted"/>
<feature type="compositionally biased region" description="Polar residues" evidence="1">
    <location>
        <begin position="266"/>
        <end position="275"/>
    </location>
</feature>
<feature type="region of interest" description="Disordered" evidence="1">
    <location>
        <begin position="305"/>
        <end position="350"/>
    </location>
</feature>
<dbReference type="EMBL" id="JBFMKM010000009">
    <property type="protein sequence ID" value="KAL1303933.1"/>
    <property type="molecule type" value="Genomic_DNA"/>
</dbReference>
<dbReference type="GeneID" id="95974089"/>